<dbReference type="EMBL" id="CP121464">
    <property type="protein sequence ID" value="WFR80136.1"/>
    <property type="molecule type" value="Genomic_DNA"/>
</dbReference>
<dbReference type="PANTHER" id="PTHR22674:SF6">
    <property type="entry name" value="NTPASE KAP FAMILY P-LOOP DOMAIN-CONTAINING PROTEIN 1"/>
    <property type="match status" value="1"/>
</dbReference>
<dbReference type="Proteomes" id="UP001219584">
    <property type="component" value="Chromosome"/>
</dbReference>
<feature type="compositionally biased region" description="Low complexity" evidence="1">
    <location>
        <begin position="643"/>
        <end position="663"/>
    </location>
</feature>
<sequence length="846" mass="94426">MSKSMPESRLAQTARRLIWRRWRTSNRRKIKHGSLSVPDTRPANRGAAIMREQSDGNTESRSALVEERPAMPAPGSELLALLRQAHTLATMKDPPSRSITTSLMLFTLARADDLVQPSIQAPPDALFFSRALKELAGESLQATWSGYFSFQYSSISAPLASETSTDELTYSLNAEKWLSNAAVAARQAGRDSVTVGDLISALWSLKEGKFMSLLHQMGIDMAQLQAAYERHPLAKVAQQSPENVLDILAHDHPSLLDYMEFAQYAIAIVAFLTSDQTRGSISISIQAPWGAGKSSLMRQIQHQLDPPRPAEPESGTFKTRDVLRFLDRKSGPDKQVFVDESKRWTVWFNAWKYESSEQVWAGLVDAIVSQVSDRLSPVERELFLLRLNLSRIDDGVVRRKIYDRVGTFWWIKVRRWLLGAMGLIISLVSVSLIQPDSLPAAIRTWLDAAAVAIPTAIGTQIAITVYAVQAFFSSRKKVADEPAKFSLAEYVRVPDYARTVGIMHQIHQDLRRVMHSLPQRRTQHGDGAPVIAPLVIFIDDLDRCSPGKIASVVEGINTFLAGDQSEFLFVIGMDPQIVAAALEHAHRDIKKQLPSYEKLVPLGWRFMDKFIQLAFTIPPSRHLKNGKFIDYLIGSESQAGATASAGSGAQQASHAGAAEAQTHARTKSEAPQDASERQRRASSQFMRDGKDVQTVLRGISKEYACGPREIKRTLNFVRFVLLLRIARISYGLPVPSLAQYQRWIVLCIRWPDMALWLQWGGSMPPHASTTPNMDDVVSRRLCCLEECSALPDNDREKWSTSAAIRLGLPSGQVSWLEDPEIYHFFSHETSLPREERLSSGAVIGFY</sequence>
<feature type="domain" description="KAP NTPase" evidence="2">
    <location>
        <begin position="262"/>
        <end position="718"/>
    </location>
</feature>
<dbReference type="InterPro" id="IPR052754">
    <property type="entry name" value="NTPase_KAP_P-loop"/>
</dbReference>
<feature type="compositionally biased region" description="Basic and acidic residues" evidence="1">
    <location>
        <begin position="666"/>
        <end position="679"/>
    </location>
</feature>
<dbReference type="CDD" id="cd02019">
    <property type="entry name" value="NK"/>
    <property type="match status" value="1"/>
</dbReference>
<reference evidence="3 4" key="1">
    <citation type="submission" date="2023-04" db="EMBL/GenBank/DDBJ databases">
        <title>Nanopore sequencing of Janthinobacterium from water.</title>
        <authorList>
            <person name="Ciuchcinski K."/>
            <person name="Rokowska A."/>
            <person name="Dziewit L."/>
        </authorList>
    </citation>
    <scope>NUCLEOTIDE SEQUENCE [LARGE SCALE GENOMIC DNA]</scope>
    <source>
        <strain evidence="3 4">DEMB2</strain>
    </source>
</reference>
<dbReference type="InterPro" id="IPR011646">
    <property type="entry name" value="KAP_P-loop"/>
</dbReference>
<evidence type="ECO:0000313" key="3">
    <source>
        <dbReference type="EMBL" id="WFR80136.1"/>
    </source>
</evidence>
<gene>
    <name evidence="3" type="ORF">P9875_02845</name>
</gene>
<dbReference type="Gene3D" id="1.10.1780.10">
    <property type="entry name" value="Clp, N-terminal domain"/>
    <property type="match status" value="1"/>
</dbReference>
<keyword evidence="4" id="KW-1185">Reference proteome</keyword>
<evidence type="ECO:0000259" key="2">
    <source>
        <dbReference type="Pfam" id="PF07693"/>
    </source>
</evidence>
<dbReference type="InterPro" id="IPR036628">
    <property type="entry name" value="Clp_N_dom_sf"/>
</dbReference>
<accession>A0ABY8I6X8</accession>
<dbReference type="Pfam" id="PF07693">
    <property type="entry name" value="KAP_NTPase"/>
    <property type="match status" value="1"/>
</dbReference>
<dbReference type="PANTHER" id="PTHR22674">
    <property type="entry name" value="NTPASE, KAP FAMILY P-LOOP DOMAIN-CONTAINING 1"/>
    <property type="match status" value="1"/>
</dbReference>
<evidence type="ECO:0000313" key="4">
    <source>
        <dbReference type="Proteomes" id="UP001219584"/>
    </source>
</evidence>
<dbReference type="InterPro" id="IPR027417">
    <property type="entry name" value="P-loop_NTPase"/>
</dbReference>
<protein>
    <submittedName>
        <fullName evidence="3">P-loop NTPase fold protein</fullName>
    </submittedName>
</protein>
<dbReference type="RefSeq" id="WP_278317533.1">
    <property type="nucleotide sequence ID" value="NZ_CP121464.1"/>
</dbReference>
<dbReference type="SUPFAM" id="SSF52540">
    <property type="entry name" value="P-loop containing nucleoside triphosphate hydrolases"/>
    <property type="match status" value="1"/>
</dbReference>
<proteinExistence type="predicted"/>
<name>A0ABY8I6X8_9BURK</name>
<organism evidence="3 4">
    <name type="scientific">Janthinobacterium rivuli</name>
    <dbReference type="NCBI Taxonomy" id="2751478"/>
    <lineage>
        <taxon>Bacteria</taxon>
        <taxon>Pseudomonadati</taxon>
        <taxon>Pseudomonadota</taxon>
        <taxon>Betaproteobacteria</taxon>
        <taxon>Burkholderiales</taxon>
        <taxon>Oxalobacteraceae</taxon>
        <taxon>Janthinobacterium</taxon>
    </lineage>
</organism>
<evidence type="ECO:0000256" key="1">
    <source>
        <dbReference type="SAM" id="MobiDB-lite"/>
    </source>
</evidence>
<feature type="region of interest" description="Disordered" evidence="1">
    <location>
        <begin position="643"/>
        <end position="684"/>
    </location>
</feature>